<keyword evidence="1" id="KW-0812">Transmembrane</keyword>
<evidence type="ECO:0000256" key="1">
    <source>
        <dbReference type="SAM" id="Phobius"/>
    </source>
</evidence>
<dbReference type="EMBL" id="JBANFI010000003">
    <property type="protein sequence ID" value="MFK7160575.1"/>
    <property type="molecule type" value="Genomic_DNA"/>
</dbReference>
<proteinExistence type="predicted"/>
<keyword evidence="1" id="KW-1133">Transmembrane helix</keyword>
<dbReference type="Proteomes" id="UP001621714">
    <property type="component" value="Unassembled WGS sequence"/>
</dbReference>
<reference evidence="2 3" key="1">
    <citation type="submission" date="2024-02" db="EMBL/GenBank/DDBJ databases">
        <title>Marinospirillum sp. MEB 164 isolated from Lonar lake sediment.</title>
        <authorList>
            <person name="Joshi A."/>
            <person name="Thite S."/>
        </authorList>
    </citation>
    <scope>NUCLEOTIDE SEQUENCE [LARGE SCALE GENOMIC DNA]</scope>
    <source>
        <strain evidence="2 3">MEB164</strain>
    </source>
</reference>
<name>A0ABW8PW97_9GAMM</name>
<accession>A0ABW8PW97</accession>
<evidence type="ECO:0000313" key="2">
    <source>
        <dbReference type="EMBL" id="MFK7160575.1"/>
    </source>
</evidence>
<keyword evidence="1" id="KW-0472">Membrane</keyword>
<feature type="transmembrane region" description="Helical" evidence="1">
    <location>
        <begin position="29"/>
        <end position="53"/>
    </location>
</feature>
<organism evidence="2 3">
    <name type="scientific">Marinospirillum alkalitolerans</name>
    <dbReference type="NCBI Taxonomy" id="3123374"/>
    <lineage>
        <taxon>Bacteria</taxon>
        <taxon>Pseudomonadati</taxon>
        <taxon>Pseudomonadota</taxon>
        <taxon>Gammaproteobacteria</taxon>
        <taxon>Oceanospirillales</taxon>
        <taxon>Oceanospirillaceae</taxon>
        <taxon>Marinospirillum</taxon>
    </lineage>
</organism>
<comment type="caution">
    <text evidence="2">The sequence shown here is derived from an EMBL/GenBank/DDBJ whole genome shotgun (WGS) entry which is preliminary data.</text>
</comment>
<feature type="transmembrane region" description="Helical" evidence="1">
    <location>
        <begin position="65"/>
        <end position="87"/>
    </location>
</feature>
<sequence length="281" mass="31888">MTSSFLFRLDEMRRFIKTLLTQQQGRRFLIHYFGNALMLSLLMLIALSALLFGLFESLLIRKRTFVLSLGMLATLVVVLPLATMPFFSSKDLLNQLARLLRRQHIFQHLNAHVFYRQSANGSISLHLAKAHTLLSEKHQLLLKARAQFQALPARPQDNEPSDKLPTAIKTINKHLAVSLARSIRDAVKLTKERVQQGVFRPEQKITGATYAYLFGTAKSKLGLKRHQPGWLQGFVSNLFYRLGAMHALFMYFVIHEQLPQSFDPVHFVATVGEVIGQPPAA</sequence>
<protein>
    <submittedName>
        <fullName evidence="2">Uncharacterized protein</fullName>
    </submittedName>
</protein>
<keyword evidence="3" id="KW-1185">Reference proteome</keyword>
<dbReference type="RefSeq" id="WP_405338416.1">
    <property type="nucleotide sequence ID" value="NZ_JBANFI010000003.1"/>
</dbReference>
<gene>
    <name evidence="2" type="ORF">V6U78_05940</name>
</gene>
<evidence type="ECO:0000313" key="3">
    <source>
        <dbReference type="Proteomes" id="UP001621714"/>
    </source>
</evidence>